<name>A0A2N9DX53_9LACO</name>
<dbReference type="InterPro" id="IPR028939">
    <property type="entry name" value="P5C_Rdtase_cat_N"/>
</dbReference>
<dbReference type="InterPro" id="IPR000304">
    <property type="entry name" value="Pyrroline-COOH_reductase"/>
</dbReference>
<keyword evidence="6 9" id="KW-0028">Amino-acid biosynthesis</keyword>
<protein>
    <recommendedName>
        <fullName evidence="6 7">Pyrroline-5-carboxylate reductase</fullName>
        <shortName evidence="6">P5C reductase</shortName>
        <shortName evidence="6">P5CR</shortName>
        <ecNumber evidence="6 7">1.5.1.2</ecNumber>
    </recommendedName>
    <alternativeName>
        <fullName evidence="6">PCA reductase</fullName>
    </alternativeName>
</protein>
<reference evidence="12" key="1">
    <citation type="submission" date="2018-01" db="EMBL/GenBank/DDBJ databases">
        <authorList>
            <person name="Chaillou S."/>
        </authorList>
    </citation>
    <scope>NUCLEOTIDE SEQUENCE [LARGE SCALE GENOMIC DNA]</scope>
    <source>
        <strain evidence="12">MFPC41A2801</strain>
    </source>
</reference>
<sequence>MKIGFIGVGNMAQAMIKGLIKAQKITSTDILVHSAHATTYEAVAKEYQLTPVADNATLVAEADIVFLAVKPYIVPQVLEETAAAFKAHKTVMVSVAAGLSLDKLAEQVGQSDLPILRIMPNVNVANQAGITAVVGNSQVTEDRLTAVKAILAQLGGVVEIGEKDFTTFSALAGSSPAFVYLFIDAMARAGVKHGLKKDAATEIAAQAVLGSAQNVLMSDDSPWDLVDQVSSPGGTTVAGLLAMEEAGLMTAVVKGIDATIAKDLENQERD</sequence>
<dbReference type="PANTHER" id="PTHR11645:SF0">
    <property type="entry name" value="PYRROLINE-5-CARBOXYLATE REDUCTASE 3"/>
    <property type="match status" value="1"/>
</dbReference>
<dbReference type="SUPFAM" id="SSF51735">
    <property type="entry name" value="NAD(P)-binding Rossmann-fold domains"/>
    <property type="match status" value="1"/>
</dbReference>
<evidence type="ECO:0000256" key="3">
    <source>
        <dbReference type="ARBA" id="ARBA00022857"/>
    </source>
</evidence>
<feature type="domain" description="Pyrroline-5-carboxylate reductase dimerisation" evidence="11">
    <location>
        <begin position="162"/>
        <end position="263"/>
    </location>
</feature>
<evidence type="ECO:0000259" key="10">
    <source>
        <dbReference type="Pfam" id="PF03807"/>
    </source>
</evidence>
<keyword evidence="4 6" id="KW-0560">Oxidoreductase</keyword>
<evidence type="ECO:0000313" key="12">
    <source>
        <dbReference type="EMBL" id="SPC39251.1"/>
    </source>
</evidence>
<keyword evidence="6" id="KW-0963">Cytoplasm</keyword>
<dbReference type="GO" id="GO:0055129">
    <property type="term" value="P:L-proline biosynthetic process"/>
    <property type="evidence" value="ECO:0007669"/>
    <property type="project" value="UniProtKB-UniRule"/>
</dbReference>
<dbReference type="HAMAP" id="MF_01925">
    <property type="entry name" value="P5C_reductase"/>
    <property type="match status" value="1"/>
</dbReference>
<dbReference type="InterPro" id="IPR053790">
    <property type="entry name" value="P5CR-like_CS"/>
</dbReference>
<feature type="binding site" evidence="8">
    <location>
        <position position="34"/>
    </location>
    <ligand>
        <name>NADP(+)</name>
        <dbReference type="ChEBI" id="CHEBI:58349"/>
    </ligand>
</feature>
<keyword evidence="13" id="KW-1185">Reference proteome</keyword>
<dbReference type="Gene3D" id="1.10.3730.10">
    <property type="entry name" value="ProC C-terminal domain-like"/>
    <property type="match status" value="1"/>
</dbReference>
<dbReference type="PANTHER" id="PTHR11645">
    <property type="entry name" value="PYRROLINE-5-CARBOXYLATE REDUCTASE"/>
    <property type="match status" value="1"/>
</dbReference>
<evidence type="ECO:0000256" key="4">
    <source>
        <dbReference type="ARBA" id="ARBA00023002"/>
    </source>
</evidence>
<feature type="binding site" evidence="8">
    <location>
        <position position="55"/>
    </location>
    <ligand>
        <name>NADPH</name>
        <dbReference type="ChEBI" id="CHEBI:57783"/>
    </ligand>
</feature>
<dbReference type="FunFam" id="1.10.3730.10:FF:000001">
    <property type="entry name" value="Pyrroline-5-carboxylate reductase"/>
    <property type="match status" value="1"/>
</dbReference>
<comment type="subcellular location">
    <subcellularLocation>
        <location evidence="6">Cytoplasm</location>
    </subcellularLocation>
</comment>
<comment type="pathway">
    <text evidence="6 9">Amino-acid biosynthesis; L-proline biosynthesis; L-proline from L-glutamate 5-semialdehyde: step 1/1.</text>
</comment>
<comment type="caution">
    <text evidence="12">The sequence shown here is derived from an EMBL/GenBank/DDBJ whole genome shotgun (WGS) entry which is preliminary data.</text>
</comment>
<comment type="catalytic activity">
    <reaction evidence="6">
        <text>L-proline + NAD(+) = (S)-1-pyrroline-5-carboxylate + NADH + 2 H(+)</text>
        <dbReference type="Rhea" id="RHEA:14105"/>
        <dbReference type="ChEBI" id="CHEBI:15378"/>
        <dbReference type="ChEBI" id="CHEBI:17388"/>
        <dbReference type="ChEBI" id="CHEBI:57540"/>
        <dbReference type="ChEBI" id="CHEBI:57945"/>
        <dbReference type="ChEBI" id="CHEBI:60039"/>
        <dbReference type="EC" id="1.5.1.2"/>
    </reaction>
</comment>
<evidence type="ECO:0000256" key="2">
    <source>
        <dbReference type="ARBA" id="ARBA00022650"/>
    </source>
</evidence>
<dbReference type="Pfam" id="PF03807">
    <property type="entry name" value="F420_oxidored"/>
    <property type="match status" value="1"/>
</dbReference>
<proteinExistence type="inferred from homology"/>
<feature type="binding site" evidence="8">
    <location>
        <begin position="68"/>
        <end position="71"/>
    </location>
    <ligand>
        <name>NADP(+)</name>
        <dbReference type="ChEBI" id="CHEBI:58349"/>
    </ligand>
</feature>
<evidence type="ECO:0000256" key="7">
    <source>
        <dbReference type="NCBIfam" id="TIGR00112"/>
    </source>
</evidence>
<evidence type="ECO:0000256" key="8">
    <source>
        <dbReference type="PIRSR" id="PIRSR000193-1"/>
    </source>
</evidence>
<dbReference type="InterPro" id="IPR036291">
    <property type="entry name" value="NAD(P)-bd_dom_sf"/>
</dbReference>
<dbReference type="Proteomes" id="UP000238739">
    <property type="component" value="Unassembled WGS sequence"/>
</dbReference>
<organism evidence="12 13">
    <name type="scientific">Latilactobacillus fuchuensis</name>
    <dbReference type="NCBI Taxonomy" id="164393"/>
    <lineage>
        <taxon>Bacteria</taxon>
        <taxon>Bacillati</taxon>
        <taxon>Bacillota</taxon>
        <taxon>Bacilli</taxon>
        <taxon>Lactobacillales</taxon>
        <taxon>Lactobacillaceae</taxon>
        <taxon>Latilactobacillus</taxon>
    </lineage>
</organism>
<comment type="similarity">
    <text evidence="1 6 9">Belongs to the pyrroline-5-carboxylate reductase family.</text>
</comment>
<evidence type="ECO:0000256" key="9">
    <source>
        <dbReference type="RuleBase" id="RU003903"/>
    </source>
</evidence>
<dbReference type="PROSITE" id="PS00521">
    <property type="entry name" value="P5CR"/>
    <property type="match status" value="1"/>
</dbReference>
<comment type="catalytic activity">
    <reaction evidence="6 9">
        <text>L-proline + NADP(+) = (S)-1-pyrroline-5-carboxylate + NADPH + 2 H(+)</text>
        <dbReference type="Rhea" id="RHEA:14109"/>
        <dbReference type="ChEBI" id="CHEBI:15378"/>
        <dbReference type="ChEBI" id="CHEBI:17388"/>
        <dbReference type="ChEBI" id="CHEBI:57783"/>
        <dbReference type="ChEBI" id="CHEBI:58349"/>
        <dbReference type="ChEBI" id="CHEBI:60039"/>
        <dbReference type="EC" id="1.5.1.2"/>
    </reaction>
</comment>
<dbReference type="Pfam" id="PF14748">
    <property type="entry name" value="P5CR_dimer"/>
    <property type="match status" value="1"/>
</dbReference>
<evidence type="ECO:0000256" key="6">
    <source>
        <dbReference type="HAMAP-Rule" id="MF_01925"/>
    </source>
</evidence>
<comment type="function">
    <text evidence="5 6">Catalyzes the reduction of 1-pyrroline-5-carboxylate (PCA) to L-proline.</text>
</comment>
<keyword evidence="2 6" id="KW-0641">Proline biosynthesis</keyword>
<dbReference type="NCBIfam" id="TIGR00112">
    <property type="entry name" value="proC"/>
    <property type="match status" value="1"/>
</dbReference>
<dbReference type="InterPro" id="IPR008927">
    <property type="entry name" value="6-PGluconate_DH-like_C_sf"/>
</dbReference>
<evidence type="ECO:0000256" key="1">
    <source>
        <dbReference type="ARBA" id="ARBA00005525"/>
    </source>
</evidence>
<dbReference type="AlphaFoldDB" id="A0A2N9DX53"/>
<dbReference type="PIRSF" id="PIRSF000193">
    <property type="entry name" value="Pyrrol-5-carb_rd"/>
    <property type="match status" value="1"/>
</dbReference>
<evidence type="ECO:0000259" key="11">
    <source>
        <dbReference type="Pfam" id="PF14748"/>
    </source>
</evidence>
<accession>A0A2N9DX53</accession>
<evidence type="ECO:0000313" key="13">
    <source>
        <dbReference type="Proteomes" id="UP000238739"/>
    </source>
</evidence>
<feature type="binding site" evidence="8">
    <location>
        <begin position="6"/>
        <end position="11"/>
    </location>
    <ligand>
        <name>NADP(+)</name>
        <dbReference type="ChEBI" id="CHEBI:58349"/>
    </ligand>
</feature>
<dbReference type="GO" id="GO:0004735">
    <property type="term" value="F:pyrroline-5-carboxylate reductase activity"/>
    <property type="evidence" value="ECO:0007669"/>
    <property type="project" value="UniProtKB-UniRule"/>
</dbReference>
<dbReference type="UniPathway" id="UPA00098">
    <property type="reaction ID" value="UER00361"/>
</dbReference>
<dbReference type="GO" id="GO:0005737">
    <property type="term" value="C:cytoplasm"/>
    <property type="evidence" value="ECO:0007669"/>
    <property type="project" value="UniProtKB-SubCell"/>
</dbReference>
<dbReference type="EC" id="1.5.1.2" evidence="6 7"/>
<dbReference type="RefSeq" id="WP_106483450.1">
    <property type="nucleotide sequence ID" value="NZ_LT984417.1"/>
</dbReference>
<dbReference type="EMBL" id="OGVC01000029">
    <property type="protein sequence ID" value="SPC39251.1"/>
    <property type="molecule type" value="Genomic_DNA"/>
</dbReference>
<gene>
    <name evidence="6" type="primary">proC</name>
    <name evidence="12" type="ORF">LFUMFP_350008</name>
</gene>
<dbReference type="SUPFAM" id="SSF48179">
    <property type="entry name" value="6-phosphogluconate dehydrogenase C-terminal domain-like"/>
    <property type="match status" value="1"/>
</dbReference>
<keyword evidence="3 6" id="KW-0521">NADP</keyword>
<dbReference type="InterPro" id="IPR029036">
    <property type="entry name" value="P5CR_dimer"/>
</dbReference>
<dbReference type="Gene3D" id="3.40.50.720">
    <property type="entry name" value="NAD(P)-binding Rossmann-like Domain"/>
    <property type="match status" value="1"/>
</dbReference>
<evidence type="ECO:0000256" key="5">
    <source>
        <dbReference type="ARBA" id="ARBA00058118"/>
    </source>
</evidence>
<feature type="domain" description="Pyrroline-5-carboxylate reductase catalytic N-terminal" evidence="10">
    <location>
        <begin position="2"/>
        <end position="98"/>
    </location>
</feature>